<name>A0A7I8IBN5_SPIIN</name>
<dbReference type="InterPro" id="IPR038595">
    <property type="entry name" value="LOR_sf"/>
</dbReference>
<evidence type="ECO:0000313" key="3">
    <source>
        <dbReference type="Proteomes" id="UP001189122"/>
    </source>
</evidence>
<dbReference type="EMBL" id="LR743588">
    <property type="protein sequence ID" value="CAA2614491.1"/>
    <property type="molecule type" value="Genomic_DNA"/>
</dbReference>
<dbReference type="InterPro" id="IPR007612">
    <property type="entry name" value="LOR"/>
</dbReference>
<dbReference type="Pfam" id="PF04525">
    <property type="entry name" value="LOR"/>
    <property type="match status" value="1"/>
</dbReference>
<dbReference type="Gene3D" id="2.40.160.200">
    <property type="entry name" value="LURP1-related"/>
    <property type="match status" value="1"/>
</dbReference>
<sequence length="198" mass="21848">MARVYPQPAAVEGSPSEQREVFTIWMKSLVLNGSGCAVYDSGGRLAYRVDNYDSKRDDELFLMDLGGRVLFKILRKKKLGLFGRWEGYRCTGSQQQEELTPSFRMVRPSGIFTGDGPREVTVFGAGGSCRYRIEGAVRKSRYKITGVGGELIAELERKRAASGVALGDDVLAMVVEPHSDLSLVMALMVVCSRISHTM</sequence>
<organism evidence="2">
    <name type="scientific">Spirodela intermedia</name>
    <name type="common">Intermediate duckweed</name>
    <dbReference type="NCBI Taxonomy" id="51605"/>
    <lineage>
        <taxon>Eukaryota</taxon>
        <taxon>Viridiplantae</taxon>
        <taxon>Streptophyta</taxon>
        <taxon>Embryophyta</taxon>
        <taxon>Tracheophyta</taxon>
        <taxon>Spermatophyta</taxon>
        <taxon>Magnoliopsida</taxon>
        <taxon>Liliopsida</taxon>
        <taxon>Araceae</taxon>
        <taxon>Lemnoideae</taxon>
        <taxon>Spirodela</taxon>
    </lineage>
</organism>
<dbReference type="InterPro" id="IPR025659">
    <property type="entry name" value="Tubby-like_C"/>
</dbReference>
<proteinExistence type="inferred from homology"/>
<evidence type="ECO:0000313" key="2">
    <source>
        <dbReference type="EMBL" id="CAA2614491.1"/>
    </source>
</evidence>
<dbReference type="PANTHER" id="PTHR31087">
    <property type="match status" value="1"/>
</dbReference>
<dbReference type="Proteomes" id="UP001189122">
    <property type="component" value="Unassembled WGS sequence"/>
</dbReference>
<comment type="similarity">
    <text evidence="1">Belongs to the LOR family.</text>
</comment>
<keyword evidence="3" id="KW-1185">Reference proteome</keyword>
<reference evidence="2 3" key="1">
    <citation type="submission" date="2019-12" db="EMBL/GenBank/DDBJ databases">
        <authorList>
            <person name="Scholz U."/>
            <person name="Mascher M."/>
            <person name="Fiebig A."/>
        </authorList>
    </citation>
    <scope>NUCLEOTIDE SEQUENCE</scope>
</reference>
<dbReference type="SUPFAM" id="SSF54518">
    <property type="entry name" value="Tubby C-terminal domain-like"/>
    <property type="match status" value="1"/>
</dbReference>
<dbReference type="EMBL" id="CACRZD030000001">
    <property type="protein sequence ID" value="CAA6654281.1"/>
    <property type="molecule type" value="Genomic_DNA"/>
</dbReference>
<protein>
    <submittedName>
        <fullName evidence="2">Uncharacterized protein</fullName>
    </submittedName>
</protein>
<dbReference type="AlphaFoldDB" id="A0A7I8IBN5"/>
<dbReference type="PANTHER" id="PTHR31087:SF25">
    <property type="entry name" value="TRANSLATION INITIATION FACTOR 2B FAMILY PROTEIN, PUTATIVE, EXPRESSED-RELATED"/>
    <property type="match status" value="1"/>
</dbReference>
<accession>A0A7I8IBN5</accession>
<evidence type="ECO:0000256" key="1">
    <source>
        <dbReference type="ARBA" id="ARBA00005437"/>
    </source>
</evidence>
<gene>
    <name evidence="2" type="ORF">SI7747_01000871</name>
</gene>